<dbReference type="GeneID" id="111112770"/>
<feature type="transmembrane region" description="Helical" evidence="2">
    <location>
        <begin position="61"/>
        <end position="82"/>
    </location>
</feature>
<feature type="region of interest" description="Disordered" evidence="1">
    <location>
        <begin position="221"/>
        <end position="253"/>
    </location>
</feature>
<evidence type="ECO:0000256" key="1">
    <source>
        <dbReference type="SAM" id="MobiDB-lite"/>
    </source>
</evidence>
<dbReference type="KEGG" id="cvn:111112770"/>
<feature type="region of interest" description="Disordered" evidence="1">
    <location>
        <begin position="416"/>
        <end position="439"/>
    </location>
</feature>
<reference evidence="4" key="1">
    <citation type="submission" date="2025-08" db="UniProtKB">
        <authorList>
            <consortium name="RefSeq"/>
        </authorList>
    </citation>
    <scope>IDENTIFICATION</scope>
    <source>
        <tissue evidence="4">Whole sample</tissue>
    </source>
</reference>
<evidence type="ECO:0000313" key="4">
    <source>
        <dbReference type="RefSeq" id="XP_022306249.1"/>
    </source>
</evidence>
<gene>
    <name evidence="4" type="primary">LOC111112770</name>
</gene>
<dbReference type="OrthoDB" id="6117712at2759"/>
<feature type="region of interest" description="Disordered" evidence="1">
    <location>
        <begin position="455"/>
        <end position="515"/>
    </location>
</feature>
<feature type="transmembrane region" description="Helical" evidence="2">
    <location>
        <begin position="89"/>
        <end position="112"/>
    </location>
</feature>
<proteinExistence type="predicted"/>
<keyword evidence="2" id="KW-0812">Transmembrane</keyword>
<evidence type="ECO:0000313" key="3">
    <source>
        <dbReference type="Proteomes" id="UP000694844"/>
    </source>
</evidence>
<keyword evidence="3" id="KW-1185">Reference proteome</keyword>
<dbReference type="PANTHER" id="PTHR39952:SF1">
    <property type="match status" value="1"/>
</dbReference>
<feature type="compositionally biased region" description="Basic residues" evidence="1">
    <location>
        <begin position="680"/>
        <end position="690"/>
    </location>
</feature>
<keyword evidence="2" id="KW-0472">Membrane</keyword>
<feature type="compositionally biased region" description="Basic and acidic residues" evidence="1">
    <location>
        <begin position="416"/>
        <end position="426"/>
    </location>
</feature>
<feature type="transmembrane region" description="Helical" evidence="2">
    <location>
        <begin position="25"/>
        <end position="49"/>
    </location>
</feature>
<feature type="compositionally biased region" description="Polar residues" evidence="1">
    <location>
        <begin position="379"/>
        <end position="391"/>
    </location>
</feature>
<feature type="region of interest" description="Disordered" evidence="1">
    <location>
        <begin position="625"/>
        <end position="765"/>
    </location>
</feature>
<keyword evidence="2" id="KW-1133">Transmembrane helix</keyword>
<sequence length="884" mass="96955">MSSKCGDMDPSVKPRMGSGPCARRLWVFLVLGSLDIIFGLVTVGLYFNVQAITTSDNLTELFPGYIVCLAVLVKGAIVLVLFWWRPSCLILVCLSAAVGCGLLCVVSVILSVTHVLSPLTSLHSCTYLPQDSACQCQSSYSRDGLSIQFLPTEKVTVKFERTSGCDVIESVLPVLLYAECALYLAIFIVCTIVAVLTFLIIKLEKRTILRNETYEEIFTVSGGSSCSDSDGEPEVENTRTGSASSANPGAYPHIDGRSTCPPGILKNQDKHEILVDKTLPRSKSCDSIDLIYNSPETDKVKKGRLKEHRRRERRAVTLNNLDSKQLLLILDLQKRYQEETRLLKSQGNLNLIDPSSALPAGDIALQRRAFTPQPYRKLNPNTIPRSHTPQPRNVYGGNIRMGELSQDLQECLKKDNKISPKDDPSHVKTGVSAGSSALGTNEGYLYMAPKPKTRPSAQKFFLPPQPIQRCRSTSPLSGPRQRKASPLERLPPQPISRPLDSLKQLPPAPIQRDGTRDGSAFQLVGHPMGPMFNKGSVSHDVIYRTPGEVFCENAIRENFKLYSSPFILQSTKQRRVDPVSGTQFPPAYSGPPSYTDFLSRTDSAQESGSEHIYETYENMNEIKPTSKAFSPKRSTKKAPGNSVQTTESEDDVFLPVKLSAGGALSPTTHPYIPGLTDSSRRRKPKKRSGKQKQLANEMTQTNHMRSCHPMKQDSRDSTDQPPDSEEGDNIYAVSAKAKTKQGQSRGSDSATESERGVPKRGVPKMGVFEKDSCQVDSIVCSPPCNGPSVQTTNGKLAQAFTAQNGLDVNDKTLCSVSLNKTRGYSERPSESSCCTYEDVEESSVGVSSQTSLISSSDEITREFNSAIDEIHPGLGDPRVLETMI</sequence>
<feature type="compositionally biased region" description="Polar residues" evidence="1">
    <location>
        <begin position="740"/>
        <end position="750"/>
    </location>
</feature>
<evidence type="ECO:0000256" key="2">
    <source>
        <dbReference type="SAM" id="Phobius"/>
    </source>
</evidence>
<organism evidence="3 4">
    <name type="scientific">Crassostrea virginica</name>
    <name type="common">Eastern oyster</name>
    <dbReference type="NCBI Taxonomy" id="6565"/>
    <lineage>
        <taxon>Eukaryota</taxon>
        <taxon>Metazoa</taxon>
        <taxon>Spiralia</taxon>
        <taxon>Lophotrochozoa</taxon>
        <taxon>Mollusca</taxon>
        <taxon>Bivalvia</taxon>
        <taxon>Autobranchia</taxon>
        <taxon>Pteriomorphia</taxon>
        <taxon>Ostreida</taxon>
        <taxon>Ostreoidea</taxon>
        <taxon>Ostreidae</taxon>
        <taxon>Crassostrea</taxon>
    </lineage>
</organism>
<dbReference type="PANTHER" id="PTHR39952">
    <property type="entry name" value="FI02073P"/>
    <property type="match status" value="1"/>
</dbReference>
<feature type="compositionally biased region" description="Polar residues" evidence="1">
    <location>
        <begin position="238"/>
        <end position="247"/>
    </location>
</feature>
<feature type="region of interest" description="Disordered" evidence="1">
    <location>
        <begin position="374"/>
        <end position="397"/>
    </location>
</feature>
<feature type="compositionally biased region" description="Polar residues" evidence="1">
    <location>
        <begin position="691"/>
        <end position="704"/>
    </location>
</feature>
<name>A0A8B8BTS0_CRAVI</name>
<feature type="transmembrane region" description="Helical" evidence="2">
    <location>
        <begin position="181"/>
        <end position="201"/>
    </location>
</feature>
<dbReference type="Proteomes" id="UP000694844">
    <property type="component" value="Chromosome 9"/>
</dbReference>
<dbReference type="RefSeq" id="XP_022306249.1">
    <property type="nucleotide sequence ID" value="XM_022450541.1"/>
</dbReference>
<protein>
    <submittedName>
        <fullName evidence="4">Uncharacterized protein LOC111112770</fullName>
    </submittedName>
</protein>
<dbReference type="AlphaFoldDB" id="A0A8B8BTS0"/>
<accession>A0A8B8BTS0</accession>